<protein>
    <submittedName>
        <fullName evidence="3">Uncharacterized protein</fullName>
    </submittedName>
</protein>
<name>A0A8S9WV70_APOLU</name>
<gene>
    <name evidence="3" type="ORF">GE061_006290</name>
</gene>
<sequence>MADTFPVRSKRKRKGQDPVGLEDAEDDLSLEFFITKRPSDERRSRDVKVTDVGPGPNFLEILIFAVSVCLWLTSAILLGSHVVLLITRTKAYAFMLKNPKMVTFIVLQIISTIVEFSAAVCSTLCCSYDVESHNVIVVAKL</sequence>
<feature type="region of interest" description="Disordered" evidence="1">
    <location>
        <begin position="1"/>
        <end position="22"/>
    </location>
</feature>
<keyword evidence="2" id="KW-0472">Membrane</keyword>
<evidence type="ECO:0000313" key="3">
    <source>
        <dbReference type="EMBL" id="KAF6199991.1"/>
    </source>
</evidence>
<evidence type="ECO:0000256" key="1">
    <source>
        <dbReference type="SAM" id="MobiDB-lite"/>
    </source>
</evidence>
<keyword evidence="4" id="KW-1185">Reference proteome</keyword>
<keyword evidence="2" id="KW-1133">Transmembrane helix</keyword>
<comment type="caution">
    <text evidence="3">The sequence shown here is derived from an EMBL/GenBank/DDBJ whole genome shotgun (WGS) entry which is preliminary data.</text>
</comment>
<feature type="non-terminal residue" evidence="3">
    <location>
        <position position="141"/>
    </location>
</feature>
<dbReference type="Proteomes" id="UP000466442">
    <property type="component" value="Unassembled WGS sequence"/>
</dbReference>
<dbReference type="AlphaFoldDB" id="A0A8S9WV70"/>
<dbReference type="EMBL" id="WIXP02000014">
    <property type="protein sequence ID" value="KAF6199991.1"/>
    <property type="molecule type" value="Genomic_DNA"/>
</dbReference>
<reference evidence="3" key="1">
    <citation type="journal article" date="2021" name="Mol. Ecol. Resour.">
        <title>Apolygus lucorum genome provides insights into omnivorousness and mesophyll feeding.</title>
        <authorList>
            <person name="Liu Y."/>
            <person name="Liu H."/>
            <person name="Wang H."/>
            <person name="Huang T."/>
            <person name="Liu B."/>
            <person name="Yang B."/>
            <person name="Yin L."/>
            <person name="Li B."/>
            <person name="Zhang Y."/>
            <person name="Zhang S."/>
            <person name="Jiang F."/>
            <person name="Zhang X."/>
            <person name="Ren Y."/>
            <person name="Wang B."/>
            <person name="Wang S."/>
            <person name="Lu Y."/>
            <person name="Wu K."/>
            <person name="Fan W."/>
            <person name="Wang G."/>
        </authorList>
    </citation>
    <scope>NUCLEOTIDE SEQUENCE</scope>
    <source>
        <strain evidence="3">12Hb</strain>
    </source>
</reference>
<evidence type="ECO:0000256" key="2">
    <source>
        <dbReference type="SAM" id="Phobius"/>
    </source>
</evidence>
<feature type="transmembrane region" description="Helical" evidence="2">
    <location>
        <begin position="61"/>
        <end position="87"/>
    </location>
</feature>
<keyword evidence="2" id="KW-0812">Transmembrane</keyword>
<feature type="transmembrane region" description="Helical" evidence="2">
    <location>
        <begin position="99"/>
        <end position="120"/>
    </location>
</feature>
<proteinExistence type="predicted"/>
<evidence type="ECO:0000313" key="4">
    <source>
        <dbReference type="Proteomes" id="UP000466442"/>
    </source>
</evidence>
<accession>A0A8S9WV70</accession>
<organism evidence="3 4">
    <name type="scientific">Apolygus lucorum</name>
    <name type="common">Small green plant bug</name>
    <name type="synonym">Lygocoris lucorum</name>
    <dbReference type="NCBI Taxonomy" id="248454"/>
    <lineage>
        <taxon>Eukaryota</taxon>
        <taxon>Metazoa</taxon>
        <taxon>Ecdysozoa</taxon>
        <taxon>Arthropoda</taxon>
        <taxon>Hexapoda</taxon>
        <taxon>Insecta</taxon>
        <taxon>Pterygota</taxon>
        <taxon>Neoptera</taxon>
        <taxon>Paraneoptera</taxon>
        <taxon>Hemiptera</taxon>
        <taxon>Heteroptera</taxon>
        <taxon>Panheteroptera</taxon>
        <taxon>Cimicomorpha</taxon>
        <taxon>Miridae</taxon>
        <taxon>Mirini</taxon>
        <taxon>Apolygus</taxon>
    </lineage>
</organism>